<organism evidence="3 4">
    <name type="scientific">Promicromonospora sukumoe</name>
    <dbReference type="NCBI Taxonomy" id="88382"/>
    <lineage>
        <taxon>Bacteria</taxon>
        <taxon>Bacillati</taxon>
        <taxon>Actinomycetota</taxon>
        <taxon>Actinomycetes</taxon>
        <taxon>Micrococcales</taxon>
        <taxon>Promicromonosporaceae</taxon>
        <taxon>Promicromonospora</taxon>
    </lineage>
</organism>
<dbReference type="AlphaFoldDB" id="A0A7W3PFB6"/>
<dbReference type="Gene3D" id="1.25.40.10">
    <property type="entry name" value="Tetratricopeptide repeat domain"/>
    <property type="match status" value="3"/>
</dbReference>
<name>A0A7W3PFB6_9MICO</name>
<dbReference type="SUPFAM" id="SSF48452">
    <property type="entry name" value="TPR-like"/>
    <property type="match status" value="2"/>
</dbReference>
<feature type="domain" description="DUF5107" evidence="2">
    <location>
        <begin position="57"/>
        <end position="366"/>
    </location>
</feature>
<protein>
    <submittedName>
        <fullName evidence="3">Tetratricopeptide (TPR) repeat protein</fullName>
    </submittedName>
</protein>
<dbReference type="PANTHER" id="PTHR12558:SF13">
    <property type="entry name" value="CELL DIVISION CYCLE PROTEIN 27 HOMOLOG"/>
    <property type="match status" value="1"/>
</dbReference>
<dbReference type="GO" id="GO:0030246">
    <property type="term" value="F:carbohydrate binding"/>
    <property type="evidence" value="ECO:0007669"/>
    <property type="project" value="InterPro"/>
</dbReference>
<dbReference type="InterPro" id="IPR033396">
    <property type="entry name" value="DUF5107"/>
</dbReference>
<dbReference type="PANTHER" id="PTHR12558">
    <property type="entry name" value="CELL DIVISION CYCLE 16,23,27"/>
    <property type="match status" value="1"/>
</dbReference>
<dbReference type="InterPro" id="IPR019734">
    <property type="entry name" value="TPR_rpt"/>
</dbReference>
<proteinExistence type="predicted"/>
<evidence type="ECO:0000313" key="3">
    <source>
        <dbReference type="EMBL" id="MBA8809429.1"/>
    </source>
</evidence>
<accession>A0A7W3PFB6</accession>
<dbReference type="InterPro" id="IPR011990">
    <property type="entry name" value="TPR-like_helical_dom_sf"/>
</dbReference>
<evidence type="ECO:0000259" key="2">
    <source>
        <dbReference type="Pfam" id="PF17128"/>
    </source>
</evidence>
<dbReference type="InterPro" id="IPR014718">
    <property type="entry name" value="GH-type_carb-bd"/>
</dbReference>
<sequence length="1230" mass="132250">MLDVESVLDLPARPDDLAGRAAAAWEAPLTLTTYEPLPPDRFPAYLDRRVYQGSSGRVYPLPFHHQIADEPHQRAWRAVHLENEWLRVVVLPELGGRIHVARERGSGRDFFWTNPVIKPALVGLAGPWIAGGVELNWPQHHRPATYLPVDVEIEEEPDGAVVVWCSDHDPFTRMKGMHGVRLRPDSAVLELTVRLYNRSELPQSFLWWANVAAKVDDDYQSFFPHDVTYVADHARRAITAFPHADRPYYGVDYPALADRGGDRLDWYRNIPVPTSYMCLASDEEFFGGYDHAGGLGFVHVADRALSPGKKQWTWGNAPFGHAWDANLADDGSHYVELMAGVFTDNQPDFAHLAPGETKVFSQYWYPFRDVGPVDRATLDAAVRLERSGSGGVGDGAAGADGAGPTTARVGVVVPRPLDDLTITLSADGAVLATDVVDVDPTRPALLTHEVPAGTGPLTVTVTHGDRTLVTWTETPADADPLRDLSFSPLESSKDKKLRSQRGGGIEGAAADVAGASAAARVAEPDPAEEPAAPDEVGSVEELALIAAHLDLYRHATRAPEPYWRAALERDPGHVDSLVGLGRRAYAAGRHEEAAEYLGRAVGRLTRLHRSPRDTTAVYLLGLVREALGDDSGAYTAYAQAAWSRAWRAAAGYRMARLDARAGRYAAALDRLADVRRTEPDHLQALALSVVCLGRLRRHADAASTLAAARTLDPLDAWLRHLDGQPASGDAQTLLDVAIELAGVGEHEAALACLDEAEAREDHRPAGQTAVRPLLAYHRAHVLRLADRPDDAAAERARARGLDATWCFPGRLADAAVLSEAADTDPDDARARSLLGHWTYAAGRRADALALWRAAVQIDSSDAVAWRNIGLAAVNHERDLAAAAAAYDRACAVAPDDARLRYERDQLAALTGVGPGERLAALLGTDHAPAASPGADLAGSAWSAGGGLDKLDQRGPGLDQRGGPLDRDDLAVEALHLMVTEGRADEALAILGGRRLHPWEGGEGQALLAWDRVQAHRALDALAEGRAADAVGHVRAALAPPPSLGEARHPLASTANLHLLLGDALAAAGDQAAVGTEEADDAWRTAATQRGDFVEMSTQEHGEQTFWTVLALRRTGDTAAADDLTASLRAYRDTYAVEVPRVDYFATSLPDLLLFEEDPLRVRDRRVLVLDAQLALLAGDVATAKTMLGRPELAASRHAADLRHAVARHGEALLRGPAAVVGEAVEQAPGI</sequence>
<dbReference type="SMART" id="SM00028">
    <property type="entry name" value="TPR"/>
    <property type="match status" value="4"/>
</dbReference>
<evidence type="ECO:0000256" key="1">
    <source>
        <dbReference type="SAM" id="MobiDB-lite"/>
    </source>
</evidence>
<gene>
    <name evidence="3" type="ORF">FHX71_003371</name>
</gene>
<dbReference type="Gene3D" id="2.70.98.10">
    <property type="match status" value="1"/>
</dbReference>
<feature type="region of interest" description="Disordered" evidence="1">
    <location>
        <begin position="516"/>
        <end position="535"/>
    </location>
</feature>
<reference evidence="3 4" key="1">
    <citation type="submission" date="2020-07" db="EMBL/GenBank/DDBJ databases">
        <title>Sequencing the genomes of 1000 actinobacteria strains.</title>
        <authorList>
            <person name="Klenk H.-P."/>
        </authorList>
    </citation>
    <scope>NUCLEOTIDE SEQUENCE [LARGE SCALE GENOMIC DNA]</scope>
    <source>
        <strain evidence="3 4">DSM 44121</strain>
    </source>
</reference>
<comment type="caution">
    <text evidence="3">The sequence shown here is derived from an EMBL/GenBank/DDBJ whole genome shotgun (WGS) entry which is preliminary data.</text>
</comment>
<dbReference type="Pfam" id="PF17128">
    <property type="entry name" value="DUF5107"/>
    <property type="match status" value="1"/>
</dbReference>
<dbReference type="EMBL" id="JACGWV010000001">
    <property type="protein sequence ID" value="MBA8809429.1"/>
    <property type="molecule type" value="Genomic_DNA"/>
</dbReference>
<keyword evidence="4" id="KW-1185">Reference proteome</keyword>
<feature type="region of interest" description="Disordered" evidence="1">
    <location>
        <begin position="477"/>
        <end position="502"/>
    </location>
</feature>
<dbReference type="Proteomes" id="UP000540568">
    <property type="component" value="Unassembled WGS sequence"/>
</dbReference>
<dbReference type="RefSeq" id="WP_220489710.1">
    <property type="nucleotide sequence ID" value="NZ_BAAATF010000011.1"/>
</dbReference>
<evidence type="ECO:0000313" key="4">
    <source>
        <dbReference type="Proteomes" id="UP000540568"/>
    </source>
</evidence>